<evidence type="ECO:0000256" key="4">
    <source>
        <dbReference type="ARBA" id="ARBA00022695"/>
    </source>
</evidence>
<dbReference type="Proteomes" id="UP000035489">
    <property type="component" value="Unassembled WGS sequence"/>
</dbReference>
<organism evidence="14 15">
    <name type="scientific">Microvirga vignae</name>
    <dbReference type="NCBI Taxonomy" id="1225564"/>
    <lineage>
        <taxon>Bacteria</taxon>
        <taxon>Pseudomonadati</taxon>
        <taxon>Pseudomonadota</taxon>
        <taxon>Alphaproteobacteria</taxon>
        <taxon>Hyphomicrobiales</taxon>
        <taxon>Methylobacteriaceae</taxon>
        <taxon>Microvirga</taxon>
    </lineage>
</organism>
<evidence type="ECO:0000256" key="2">
    <source>
        <dbReference type="ARBA" id="ARBA00022478"/>
    </source>
</evidence>
<dbReference type="PANTHER" id="PTHR32248:SF4">
    <property type="entry name" value="RNA POLYMERASE SIGMA-54 FACTOR"/>
    <property type="match status" value="1"/>
</dbReference>
<dbReference type="PROSITE" id="PS00717">
    <property type="entry name" value="SIGMA54_1"/>
    <property type="match status" value="1"/>
</dbReference>
<keyword evidence="15" id="KW-1185">Reference proteome</keyword>
<feature type="domain" description="RNA polymerase sigma factor 54 DNA-binding" evidence="12">
    <location>
        <begin position="317"/>
        <end position="472"/>
    </location>
</feature>
<dbReference type="Gene3D" id="1.10.10.60">
    <property type="entry name" value="Homeodomain-like"/>
    <property type="match status" value="1"/>
</dbReference>
<keyword evidence="7 9" id="KW-0238">DNA-binding</keyword>
<name>A0A0H1RG09_9HYPH</name>
<dbReference type="PANTHER" id="PTHR32248">
    <property type="entry name" value="RNA POLYMERASE SIGMA-54 FACTOR"/>
    <property type="match status" value="1"/>
</dbReference>
<evidence type="ECO:0000259" key="12">
    <source>
        <dbReference type="Pfam" id="PF04552"/>
    </source>
</evidence>
<dbReference type="EMBL" id="LCYG01000016">
    <property type="protein sequence ID" value="KLK93994.1"/>
    <property type="molecule type" value="Genomic_DNA"/>
</dbReference>
<evidence type="ECO:0000256" key="1">
    <source>
        <dbReference type="ARBA" id="ARBA00008798"/>
    </source>
</evidence>
<evidence type="ECO:0000256" key="3">
    <source>
        <dbReference type="ARBA" id="ARBA00022679"/>
    </source>
</evidence>
<dbReference type="PIRSF" id="PIRSF000774">
    <property type="entry name" value="RpoN"/>
    <property type="match status" value="1"/>
</dbReference>
<keyword evidence="8 9" id="KW-0804">Transcription</keyword>
<dbReference type="OrthoDB" id="9814402at2"/>
<comment type="function">
    <text evidence="9">Sigma factors are initiation factors that promote the attachment of RNA polymerase to specific initiation sites and are then released.</text>
</comment>
<dbReference type="PATRIC" id="fig|1225564.3.peg.1651"/>
<proteinExistence type="inferred from homology"/>
<dbReference type="GO" id="GO:0000428">
    <property type="term" value="C:DNA-directed RNA polymerase complex"/>
    <property type="evidence" value="ECO:0007669"/>
    <property type="project" value="UniProtKB-KW"/>
</dbReference>
<dbReference type="InterPro" id="IPR038709">
    <property type="entry name" value="RpoN_core-bd_sf"/>
</dbReference>
<dbReference type="STRING" id="1225564.AA309_05900"/>
<evidence type="ECO:0000313" key="14">
    <source>
        <dbReference type="EMBL" id="KLK93994.1"/>
    </source>
</evidence>
<dbReference type="InterPro" id="IPR007046">
    <property type="entry name" value="RNA_pol_sigma_54_core-bd"/>
</dbReference>
<reference evidence="14 15" key="1">
    <citation type="submission" date="2015-05" db="EMBL/GenBank/DDBJ databases">
        <title>Draft genome sequence of Microvirga vignae strain BR3299, a novel nitrogen fixing bacteria isolated from Brazil semi-aired region.</title>
        <authorList>
            <person name="Zilli J.E."/>
            <person name="Passos S.R."/>
            <person name="Leite J."/>
            <person name="Baldani J.I."/>
            <person name="Xavier G.R."/>
            <person name="Rumjaneck N.G."/>
            <person name="Simoes-Araujo J.L."/>
        </authorList>
    </citation>
    <scope>NUCLEOTIDE SEQUENCE [LARGE SCALE GENOMIC DNA]</scope>
    <source>
        <strain evidence="14 15">BR3299</strain>
    </source>
</reference>
<dbReference type="GO" id="GO:0003677">
    <property type="term" value="F:DNA binding"/>
    <property type="evidence" value="ECO:0007669"/>
    <property type="project" value="UniProtKB-KW"/>
</dbReference>
<dbReference type="GO" id="GO:0016779">
    <property type="term" value="F:nucleotidyltransferase activity"/>
    <property type="evidence" value="ECO:0007669"/>
    <property type="project" value="UniProtKB-KW"/>
</dbReference>
<dbReference type="PROSITE" id="PS00718">
    <property type="entry name" value="SIGMA54_2"/>
    <property type="match status" value="1"/>
</dbReference>
<evidence type="ECO:0000313" key="15">
    <source>
        <dbReference type="Proteomes" id="UP000035489"/>
    </source>
</evidence>
<comment type="caution">
    <text evidence="14">The sequence shown here is derived from an EMBL/GenBank/DDBJ whole genome shotgun (WGS) entry which is preliminary data.</text>
</comment>
<evidence type="ECO:0000256" key="7">
    <source>
        <dbReference type="ARBA" id="ARBA00023125"/>
    </source>
</evidence>
<evidence type="ECO:0000256" key="11">
    <source>
        <dbReference type="SAM" id="MobiDB-lite"/>
    </source>
</evidence>
<dbReference type="InterPro" id="IPR000394">
    <property type="entry name" value="RNA_pol_sigma_54"/>
</dbReference>
<keyword evidence="6 9" id="KW-0731">Sigma factor</keyword>
<keyword evidence="4 9" id="KW-0548">Nucleotidyltransferase</keyword>
<keyword evidence="3 9" id="KW-0808">Transferase</keyword>
<accession>A0A0H1RG09</accession>
<keyword evidence="2 9" id="KW-0240">DNA-directed RNA polymerase</keyword>
<dbReference type="NCBIfam" id="TIGR02395">
    <property type="entry name" value="rpoN_sigma"/>
    <property type="match status" value="1"/>
</dbReference>
<dbReference type="GO" id="GO:0006352">
    <property type="term" value="P:DNA-templated transcription initiation"/>
    <property type="evidence" value="ECO:0007669"/>
    <property type="project" value="InterPro"/>
</dbReference>
<protein>
    <recommendedName>
        <fullName evidence="9">RNA polymerase sigma-54 factor</fullName>
    </recommendedName>
</protein>
<dbReference type="GO" id="GO:0016987">
    <property type="term" value="F:sigma factor activity"/>
    <property type="evidence" value="ECO:0007669"/>
    <property type="project" value="UniProtKB-KW"/>
</dbReference>
<evidence type="ECO:0000256" key="9">
    <source>
        <dbReference type="PIRNR" id="PIRNR000774"/>
    </source>
</evidence>
<evidence type="ECO:0000259" key="13">
    <source>
        <dbReference type="Pfam" id="PF04963"/>
    </source>
</evidence>
<dbReference type="Pfam" id="PF04963">
    <property type="entry name" value="Sigma54_CBD"/>
    <property type="match status" value="1"/>
</dbReference>
<dbReference type="InterPro" id="IPR007634">
    <property type="entry name" value="RNA_pol_sigma_54_DNA-bd"/>
</dbReference>
<feature type="region of interest" description="Disordered" evidence="11">
    <location>
        <begin position="80"/>
        <end position="111"/>
    </location>
</feature>
<feature type="coiled-coil region" evidence="10">
    <location>
        <begin position="160"/>
        <end position="187"/>
    </location>
</feature>
<dbReference type="GO" id="GO:0001216">
    <property type="term" value="F:DNA-binding transcription activator activity"/>
    <property type="evidence" value="ECO:0007669"/>
    <property type="project" value="InterPro"/>
</dbReference>
<dbReference type="NCBIfam" id="NF004596">
    <property type="entry name" value="PRK05932.1-3"/>
    <property type="match status" value="1"/>
</dbReference>
<dbReference type="Pfam" id="PF00309">
    <property type="entry name" value="Sigma54_AID"/>
    <property type="match status" value="1"/>
</dbReference>
<dbReference type="AlphaFoldDB" id="A0A0H1RG09"/>
<dbReference type="Pfam" id="PF04552">
    <property type="entry name" value="Sigma54_DBD"/>
    <property type="match status" value="1"/>
</dbReference>
<evidence type="ECO:0000256" key="8">
    <source>
        <dbReference type="ARBA" id="ARBA00023163"/>
    </source>
</evidence>
<evidence type="ECO:0000256" key="5">
    <source>
        <dbReference type="ARBA" id="ARBA00023015"/>
    </source>
</evidence>
<feature type="domain" description="RNA polymerase sigma factor 54 core-binding" evidence="13">
    <location>
        <begin position="115"/>
        <end position="302"/>
    </location>
</feature>
<dbReference type="NCBIfam" id="NF009118">
    <property type="entry name" value="PRK12469.1"/>
    <property type="match status" value="1"/>
</dbReference>
<evidence type="ECO:0000256" key="10">
    <source>
        <dbReference type="SAM" id="Coils"/>
    </source>
</evidence>
<dbReference type="PRINTS" id="PR00045">
    <property type="entry name" value="SIGMA54FCT"/>
</dbReference>
<evidence type="ECO:0000256" key="6">
    <source>
        <dbReference type="ARBA" id="ARBA00023082"/>
    </source>
</evidence>
<dbReference type="Gene3D" id="1.10.10.1330">
    <property type="entry name" value="RNA polymerase sigma-54 factor, core-binding domain"/>
    <property type="match status" value="1"/>
</dbReference>
<keyword evidence="5 9" id="KW-0805">Transcription regulation</keyword>
<dbReference type="PROSITE" id="PS50044">
    <property type="entry name" value="SIGMA54_3"/>
    <property type="match status" value="1"/>
</dbReference>
<sequence>MGAVMSSMQRLELRQGQSLTMTPQLVQSIKLLQLSHAELVAYVEAELERNPLLQEAEAHGDAPPPSLADFLRAKQRYADAGGRMIPGPPPARGEAVVGASPQASASAHSELEPELEATLAGAQSLTDYLEAQLDLASADSTLREIGRHLIHNLDEAGYLTEAVQDVADRLEVSLQQAEDALKLIQALEPSGIGARNLTECLEIQLRERDRLDPAMQILLSRLDLVAKQDFAALQKLCGVDRDDLVDMLAEIRRLEPKPGLAFTAAPIDVLVPDVLVRPAADGSFIVELNPDTLPRVLLNRTYYAEVAKAVRKTEDKSFLSDCLQTASWLTRSLDQRAKTILTVATEIVRQQEGFFRKGIAALRPMTLKSVAEAIGMHESTISRVVANKAIGAGGVTHPMKFFLNAATGEGEHAAKAVRHRIRQLIAAETPDKVLSDQALAHVLKAEGIDVARRTIAKYREALRIPSSAERRRRHRFGRS</sequence>
<keyword evidence="10" id="KW-0175">Coiled coil</keyword>
<comment type="similarity">
    <text evidence="1 9">Belongs to the sigma-54 factor family.</text>
</comment>
<gene>
    <name evidence="14" type="ORF">AA309_05900</name>
</gene>